<dbReference type="EMBL" id="JACXJA010000032">
    <property type="protein sequence ID" value="MBD2864716.1"/>
    <property type="molecule type" value="Genomic_DNA"/>
</dbReference>
<feature type="domain" description="Alpha-L-rhamnosidase C-terminal" evidence="2">
    <location>
        <begin position="502"/>
        <end position="559"/>
    </location>
</feature>
<dbReference type="Gene3D" id="2.60.420.10">
    <property type="entry name" value="Maltose phosphorylase, domain 3"/>
    <property type="match status" value="1"/>
</dbReference>
<dbReference type="GO" id="GO:0005975">
    <property type="term" value="P:carbohydrate metabolic process"/>
    <property type="evidence" value="ECO:0007669"/>
    <property type="project" value="InterPro"/>
</dbReference>
<dbReference type="InterPro" id="IPR008928">
    <property type="entry name" value="6-hairpin_glycosidase_sf"/>
</dbReference>
<organism evidence="3 4">
    <name type="scientific">Paenibacillus oceani</name>
    <dbReference type="NCBI Taxonomy" id="2772510"/>
    <lineage>
        <taxon>Bacteria</taxon>
        <taxon>Bacillati</taxon>
        <taxon>Bacillota</taxon>
        <taxon>Bacilli</taxon>
        <taxon>Bacillales</taxon>
        <taxon>Paenibacillaceae</taxon>
        <taxon>Paenibacillus</taxon>
    </lineage>
</organism>
<protein>
    <submittedName>
        <fullName evidence="3">Alpha-L-rhamnosidase</fullName>
    </submittedName>
</protein>
<dbReference type="InterPro" id="IPR035396">
    <property type="entry name" value="Bac_rhamnosid6H"/>
</dbReference>
<dbReference type="Pfam" id="PF17389">
    <property type="entry name" value="Bac_rhamnosid6H"/>
    <property type="match status" value="1"/>
</dbReference>
<dbReference type="AlphaFoldDB" id="A0A927CEX9"/>
<dbReference type="SUPFAM" id="SSF48208">
    <property type="entry name" value="Six-hairpin glycosidases"/>
    <property type="match status" value="1"/>
</dbReference>
<dbReference type="RefSeq" id="WP_190930343.1">
    <property type="nucleotide sequence ID" value="NZ_JACXJA010000032.1"/>
</dbReference>
<reference evidence="3" key="1">
    <citation type="submission" date="2020-09" db="EMBL/GenBank/DDBJ databases">
        <title>A novel bacterium of genus Paenibacillus, isolated from South China Sea.</title>
        <authorList>
            <person name="Huang H."/>
            <person name="Mo K."/>
            <person name="Hu Y."/>
        </authorList>
    </citation>
    <scope>NUCLEOTIDE SEQUENCE</scope>
    <source>
        <strain evidence="3">IB182363</strain>
    </source>
</reference>
<evidence type="ECO:0000259" key="2">
    <source>
        <dbReference type="Pfam" id="PF17390"/>
    </source>
</evidence>
<comment type="caution">
    <text evidence="3">The sequence shown here is derived from an EMBL/GenBank/DDBJ whole genome shotgun (WGS) entry which is preliminary data.</text>
</comment>
<keyword evidence="4" id="KW-1185">Reference proteome</keyword>
<dbReference type="Pfam" id="PF17390">
    <property type="entry name" value="Bac_rhamnosid_C"/>
    <property type="match status" value="1"/>
</dbReference>
<dbReference type="Gene3D" id="1.50.10.10">
    <property type="match status" value="1"/>
</dbReference>
<evidence type="ECO:0000259" key="1">
    <source>
        <dbReference type="Pfam" id="PF17389"/>
    </source>
</evidence>
<dbReference type="Proteomes" id="UP000639396">
    <property type="component" value="Unassembled WGS sequence"/>
</dbReference>
<dbReference type="InterPro" id="IPR035398">
    <property type="entry name" value="Bac_rhamnosid_C"/>
</dbReference>
<name>A0A927CEX9_9BACL</name>
<feature type="domain" description="Alpha-L-rhamnosidase six-hairpin glycosidase" evidence="1">
    <location>
        <begin position="176"/>
        <end position="365"/>
    </location>
</feature>
<dbReference type="InterPro" id="IPR012341">
    <property type="entry name" value="6hp_glycosidase-like_sf"/>
</dbReference>
<dbReference type="PANTHER" id="PTHR34987">
    <property type="entry name" value="C, PUTATIVE (AFU_ORTHOLOGUE AFUA_3G02880)-RELATED"/>
    <property type="match status" value="1"/>
</dbReference>
<dbReference type="PANTHER" id="PTHR34987:SF6">
    <property type="entry name" value="ALPHA-L-RHAMNOSIDASE SIX-HAIRPIN GLYCOSIDASE DOMAIN-CONTAINING PROTEIN"/>
    <property type="match status" value="1"/>
</dbReference>
<gene>
    <name evidence="3" type="ORF">IDH45_22295</name>
</gene>
<sequence>MEYPFAQSGGKDPRTRYYVDPRRIVWRSEGTDAVVQRAELLLTGGDGQATLTRKNGCILRSGAENRAGLLIDFGLELQGGIQLCVWSANENRKSVKLRVRFGESAMEAMSELGGEGNAGNDHAVRDQVVEVSSFLGTTEVGNTGYRFVRIDLLETECEMELKSVRGVCLLRDIPYKGSFRCSDPLLDRIWQTGAYTVHLNMQEYLWDGVKRDRLVWIGDMHPEIAAIGAVFGYNEVVPKSLDLVRDNTPLPGWMNRIASYSAWWIWIQHDWYKLNGDIAYLREQRAYLLGLIGQFDESIDREGRFNDPRPFLDWPTSPNRSGVEAGVHALLIAAVAAAAELCALLDEPDAERRCRSMERRLRKRLPEHGGSKQAAALLALAGLLDADAVNRDVLAAGGARGISTFLGYYVLKARAEAGDISGSLDCIREYWGGMLSLGATTFWEDFNLDWLDNAARIDELTPPGRNDVHGLFGDYCYKGYRHSLCHGWAAGPTAWLSEYVLGIRVKEAGCQVIEVRPMLGDLDWAEGSFPTPHGTIRVKHEKRSDGTIATEIEAPPGVTVI</sequence>
<evidence type="ECO:0000313" key="4">
    <source>
        <dbReference type="Proteomes" id="UP000639396"/>
    </source>
</evidence>
<proteinExistence type="predicted"/>
<accession>A0A927CEX9</accession>
<evidence type="ECO:0000313" key="3">
    <source>
        <dbReference type="EMBL" id="MBD2864716.1"/>
    </source>
</evidence>